<gene>
    <name evidence="1" type="ORF">S06H3_24823</name>
</gene>
<dbReference type="EMBL" id="BARV01013992">
    <property type="protein sequence ID" value="GAI28237.1"/>
    <property type="molecule type" value="Genomic_DNA"/>
</dbReference>
<protein>
    <submittedName>
        <fullName evidence="1">Uncharacterized protein</fullName>
    </submittedName>
</protein>
<organism evidence="1">
    <name type="scientific">marine sediment metagenome</name>
    <dbReference type="NCBI Taxonomy" id="412755"/>
    <lineage>
        <taxon>unclassified sequences</taxon>
        <taxon>metagenomes</taxon>
        <taxon>ecological metagenomes</taxon>
    </lineage>
</organism>
<evidence type="ECO:0000313" key="1">
    <source>
        <dbReference type="EMBL" id="GAI28237.1"/>
    </source>
</evidence>
<proteinExistence type="predicted"/>
<dbReference type="AlphaFoldDB" id="X1M9C9"/>
<name>X1M9C9_9ZZZZ</name>
<comment type="caution">
    <text evidence="1">The sequence shown here is derived from an EMBL/GenBank/DDBJ whole genome shotgun (WGS) entry which is preliminary data.</text>
</comment>
<reference evidence="1" key="1">
    <citation type="journal article" date="2014" name="Front. Microbiol.">
        <title>High frequency of phylogenetically diverse reductive dehalogenase-homologous genes in deep subseafloor sedimentary metagenomes.</title>
        <authorList>
            <person name="Kawai M."/>
            <person name="Futagami T."/>
            <person name="Toyoda A."/>
            <person name="Takaki Y."/>
            <person name="Nishi S."/>
            <person name="Hori S."/>
            <person name="Arai W."/>
            <person name="Tsubouchi T."/>
            <person name="Morono Y."/>
            <person name="Uchiyama I."/>
            <person name="Ito T."/>
            <person name="Fujiyama A."/>
            <person name="Inagaki F."/>
            <person name="Takami H."/>
        </authorList>
    </citation>
    <scope>NUCLEOTIDE SEQUENCE</scope>
    <source>
        <strain evidence="1">Expedition CK06-06</strain>
    </source>
</reference>
<sequence>MAVRLWDRNTSPAKGVQTDARLGGISAKQALSLRKPCLAEQ</sequence>
<accession>X1M9C9</accession>